<dbReference type="GO" id="GO:0015627">
    <property type="term" value="C:type II protein secretion system complex"/>
    <property type="evidence" value="ECO:0007669"/>
    <property type="project" value="TreeGrafter"/>
</dbReference>
<keyword evidence="2" id="KW-0238">DNA-binding</keyword>
<dbReference type="InterPro" id="IPR051675">
    <property type="entry name" value="Endo/Exo/Phosphatase_dom_1"/>
</dbReference>
<dbReference type="Pfam" id="PF10531">
    <property type="entry name" value="SLBB"/>
    <property type="match status" value="1"/>
</dbReference>
<organism evidence="2 3">
    <name type="scientific">Floccifex porci</name>
    <dbReference type="NCBI Taxonomy" id="2606629"/>
    <lineage>
        <taxon>Bacteria</taxon>
        <taxon>Bacillati</taxon>
        <taxon>Bacillota</taxon>
        <taxon>Erysipelotrichia</taxon>
        <taxon>Erysipelotrichales</taxon>
        <taxon>Erysipelotrichaceae</taxon>
        <taxon>Floccifex</taxon>
    </lineage>
</organism>
<dbReference type="SUPFAM" id="SSF47781">
    <property type="entry name" value="RuvA domain 2-like"/>
    <property type="match status" value="1"/>
</dbReference>
<evidence type="ECO:0000313" key="3">
    <source>
        <dbReference type="Proteomes" id="UP000470082"/>
    </source>
</evidence>
<accession>A0A7X2N186</accession>
<dbReference type="InterPro" id="IPR019554">
    <property type="entry name" value="Soluble_ligand-bd"/>
</dbReference>
<dbReference type="GO" id="GO:0003677">
    <property type="term" value="F:DNA binding"/>
    <property type="evidence" value="ECO:0007669"/>
    <property type="project" value="UniProtKB-KW"/>
</dbReference>
<name>A0A7X2N186_9FIRM</name>
<dbReference type="Gene3D" id="1.10.150.320">
    <property type="entry name" value="Photosystem II 12 kDa extrinsic protein"/>
    <property type="match status" value="1"/>
</dbReference>
<dbReference type="PANTHER" id="PTHR21180">
    <property type="entry name" value="ENDONUCLEASE/EXONUCLEASE/PHOSPHATASE FAMILY DOMAIN-CONTAINING PROTEIN 1"/>
    <property type="match status" value="1"/>
</dbReference>
<feature type="domain" description="Helix-hairpin-helix DNA-binding motif class 1" evidence="1">
    <location>
        <begin position="135"/>
        <end position="154"/>
    </location>
</feature>
<dbReference type="AlphaFoldDB" id="A0A7X2N186"/>
<dbReference type="GO" id="GO:0006281">
    <property type="term" value="P:DNA repair"/>
    <property type="evidence" value="ECO:0007669"/>
    <property type="project" value="InterPro"/>
</dbReference>
<dbReference type="NCBIfam" id="TIGR00426">
    <property type="entry name" value="competence protein ComEA helix-hairpin-helix repeat region"/>
    <property type="match status" value="1"/>
</dbReference>
<gene>
    <name evidence="2" type="ORF">FYJ50_00375</name>
</gene>
<dbReference type="Proteomes" id="UP000470082">
    <property type="component" value="Unassembled WGS sequence"/>
</dbReference>
<dbReference type="GO" id="GO:0015628">
    <property type="term" value="P:protein secretion by the type II secretion system"/>
    <property type="evidence" value="ECO:0007669"/>
    <property type="project" value="TreeGrafter"/>
</dbReference>
<dbReference type="InterPro" id="IPR010994">
    <property type="entry name" value="RuvA_2-like"/>
</dbReference>
<dbReference type="EMBL" id="VUMM01000001">
    <property type="protein sequence ID" value="MSS00582.1"/>
    <property type="molecule type" value="Genomic_DNA"/>
</dbReference>
<dbReference type="Pfam" id="PF12836">
    <property type="entry name" value="HHH_3"/>
    <property type="match status" value="1"/>
</dbReference>
<dbReference type="PANTHER" id="PTHR21180:SF32">
    <property type="entry name" value="ENDONUCLEASE_EXONUCLEASE_PHOSPHATASE FAMILY DOMAIN-CONTAINING PROTEIN 1"/>
    <property type="match status" value="1"/>
</dbReference>
<evidence type="ECO:0000259" key="1">
    <source>
        <dbReference type="SMART" id="SM00278"/>
    </source>
</evidence>
<feature type="domain" description="Helix-hairpin-helix DNA-binding motif class 1" evidence="1">
    <location>
        <begin position="106"/>
        <end position="125"/>
    </location>
</feature>
<protein>
    <submittedName>
        <fullName evidence="2">ComEA family DNA-binding protein</fullName>
    </submittedName>
</protein>
<keyword evidence="3" id="KW-1185">Reference proteome</keyword>
<dbReference type="RefSeq" id="WP_154459057.1">
    <property type="nucleotide sequence ID" value="NZ_JAQYTQ010000060.1"/>
</dbReference>
<dbReference type="SMART" id="SM00278">
    <property type="entry name" value="HhH1"/>
    <property type="match status" value="2"/>
</dbReference>
<evidence type="ECO:0000313" key="2">
    <source>
        <dbReference type="EMBL" id="MSS00582.1"/>
    </source>
</evidence>
<comment type="caution">
    <text evidence="2">The sequence shown here is derived from an EMBL/GenBank/DDBJ whole genome shotgun (WGS) entry which is preliminary data.</text>
</comment>
<reference evidence="2 3" key="1">
    <citation type="submission" date="2019-08" db="EMBL/GenBank/DDBJ databases">
        <title>In-depth cultivation of the pig gut microbiome towards novel bacterial diversity and tailored functional studies.</title>
        <authorList>
            <person name="Wylensek D."/>
            <person name="Hitch T.C.A."/>
            <person name="Clavel T."/>
        </authorList>
    </citation>
    <scope>NUCLEOTIDE SEQUENCE [LARGE SCALE GENOMIC DNA]</scope>
    <source>
        <strain evidence="2 3">LKV-178-WT-2G</strain>
    </source>
</reference>
<dbReference type="InterPro" id="IPR004509">
    <property type="entry name" value="Competence_ComEA_HhH"/>
</dbReference>
<proteinExistence type="predicted"/>
<dbReference type="InterPro" id="IPR003583">
    <property type="entry name" value="Hlx-hairpin-Hlx_DNA-bd_motif"/>
</dbReference>
<sequence length="157" mass="17861">MKKILLFLICLVVFLFTFFNRYTFVSLDLKKPSTKEVEIKGEVNHPGIYTVKWDASIQDVIEQADGLTDLANTDALALNRIVEENEVIVIGKQEENYISINTASLEQLQTLPGIGPSLASRIIEYRQERSFQSIEEIKNVKGIGDKLFEKIKEKIVL</sequence>